<evidence type="ECO:0000256" key="2">
    <source>
        <dbReference type="ARBA" id="ARBA00004953"/>
    </source>
</evidence>
<keyword evidence="8 9" id="KW-0472">Membrane</keyword>
<dbReference type="NCBIfam" id="TIGR00380">
    <property type="entry name" value="cobal_cbiB"/>
    <property type="match status" value="1"/>
</dbReference>
<evidence type="ECO:0000256" key="4">
    <source>
        <dbReference type="ARBA" id="ARBA00022475"/>
    </source>
</evidence>
<evidence type="ECO:0000256" key="9">
    <source>
        <dbReference type="HAMAP-Rule" id="MF_00024"/>
    </source>
</evidence>
<evidence type="ECO:0000256" key="3">
    <source>
        <dbReference type="ARBA" id="ARBA00006263"/>
    </source>
</evidence>
<dbReference type="Proteomes" id="UP000030700">
    <property type="component" value="Unassembled WGS sequence"/>
</dbReference>
<dbReference type="GO" id="GO:0009236">
    <property type="term" value="P:cobalamin biosynthetic process"/>
    <property type="evidence" value="ECO:0007669"/>
    <property type="project" value="UniProtKB-UniRule"/>
</dbReference>
<keyword evidence="5 9" id="KW-0169">Cobalamin biosynthesis</keyword>
<dbReference type="UniPathway" id="UPA00148"/>
<evidence type="ECO:0000256" key="8">
    <source>
        <dbReference type="ARBA" id="ARBA00023136"/>
    </source>
</evidence>
<evidence type="ECO:0000313" key="11">
    <source>
        <dbReference type="Proteomes" id="UP000030700"/>
    </source>
</evidence>
<keyword evidence="7 9" id="KW-1133">Transmembrane helix</keyword>
<dbReference type="PANTHER" id="PTHR34308">
    <property type="entry name" value="COBALAMIN BIOSYNTHESIS PROTEIN CBIB"/>
    <property type="match status" value="1"/>
</dbReference>
<name>A0A081BTM5_9BACT</name>
<comment type="function">
    <text evidence="9">Converts cobyric acid to cobinamide by the addition of aminopropanol on the F carboxylic group.</text>
</comment>
<reference evidence="10" key="1">
    <citation type="journal article" date="2015" name="PeerJ">
        <title>First genomic representation of candidate bacterial phylum KSB3 points to enhanced environmental sensing as a trigger of wastewater bulking.</title>
        <authorList>
            <person name="Sekiguchi Y."/>
            <person name="Ohashi A."/>
            <person name="Parks D.H."/>
            <person name="Yamauchi T."/>
            <person name="Tyson G.W."/>
            <person name="Hugenholtz P."/>
        </authorList>
    </citation>
    <scope>NUCLEOTIDE SEQUENCE [LARGE SCALE GENOMIC DNA]</scope>
</reference>
<gene>
    <name evidence="9" type="primary">cobD</name>
    <name evidence="10" type="ORF">U14_06044</name>
</gene>
<dbReference type="InterPro" id="IPR004485">
    <property type="entry name" value="Cobalamin_biosynth_CobD/CbiB"/>
</dbReference>
<sequence length="314" mass="35273">MLDLLLAVLLDWMLGDPPSWPHPVKWMGTLIAKEEALVRRVARSRRAMFFGGAMIVLCNLLFAFGLPFVVLHVLKKPFPVAYHALNIYLLYACLAARCLRDEAMKVAQAFEQGIEAARHRLAFIVGRDTAQLDESEIVRATVETVAENTSDGVIAPLFYAMIGVAPLAVAYKMVNTMDSMLGYLNAKYRDIGYVPAKMDDVWNFVPARLTSVLMLLGSLFRFDVKNGWRVMRRDRRNHKSPNCGYPESAVAGLLGVRLGGENVYFGERVWKPTIGDATRPLERADIARAVEIMFRAEIVGMALYLIIACILRRY</sequence>
<organism evidence="10">
    <name type="scientific">Candidatus Moduliflexus flocculans</name>
    <dbReference type="NCBI Taxonomy" id="1499966"/>
    <lineage>
        <taxon>Bacteria</taxon>
        <taxon>Candidatus Moduliflexota</taxon>
        <taxon>Candidatus Moduliflexia</taxon>
        <taxon>Candidatus Moduliflexales</taxon>
        <taxon>Candidatus Moduliflexaceae</taxon>
    </lineage>
</organism>
<dbReference type="PANTHER" id="PTHR34308:SF1">
    <property type="entry name" value="COBALAMIN BIOSYNTHESIS PROTEIN CBIB"/>
    <property type="match status" value="1"/>
</dbReference>
<keyword evidence="4 9" id="KW-1003">Cell membrane</keyword>
<proteinExistence type="inferred from homology"/>
<dbReference type="Pfam" id="PF03186">
    <property type="entry name" value="CobD_Cbib"/>
    <property type="match status" value="1"/>
</dbReference>
<feature type="transmembrane region" description="Helical" evidence="9">
    <location>
        <begin position="153"/>
        <end position="174"/>
    </location>
</feature>
<dbReference type="STRING" id="1499966.U14_06044"/>
<dbReference type="GO" id="GO:0048472">
    <property type="term" value="F:threonine-phosphate decarboxylase activity"/>
    <property type="evidence" value="ECO:0007669"/>
    <property type="project" value="InterPro"/>
</dbReference>
<comment type="pathway">
    <text evidence="2 9">Cofactor biosynthesis; adenosylcobalamin biosynthesis.</text>
</comment>
<evidence type="ECO:0000256" key="1">
    <source>
        <dbReference type="ARBA" id="ARBA00004651"/>
    </source>
</evidence>
<dbReference type="HAMAP" id="MF_00024">
    <property type="entry name" value="CobD_CbiB"/>
    <property type="match status" value="1"/>
</dbReference>
<accession>A0A081BTM5</accession>
<dbReference type="GO" id="GO:0005886">
    <property type="term" value="C:plasma membrane"/>
    <property type="evidence" value="ECO:0007669"/>
    <property type="project" value="UniProtKB-SubCell"/>
</dbReference>
<evidence type="ECO:0000313" key="10">
    <source>
        <dbReference type="EMBL" id="GAK54756.1"/>
    </source>
</evidence>
<feature type="transmembrane region" description="Helical" evidence="9">
    <location>
        <begin position="49"/>
        <end position="74"/>
    </location>
</feature>
<dbReference type="HOGENOM" id="CLU_054212_0_0_0"/>
<dbReference type="EMBL" id="DF820462">
    <property type="protein sequence ID" value="GAK54756.1"/>
    <property type="molecule type" value="Genomic_DNA"/>
</dbReference>
<comment type="similarity">
    <text evidence="3 9">Belongs to the CobD/CbiB family.</text>
</comment>
<evidence type="ECO:0000256" key="5">
    <source>
        <dbReference type="ARBA" id="ARBA00022573"/>
    </source>
</evidence>
<evidence type="ECO:0000256" key="6">
    <source>
        <dbReference type="ARBA" id="ARBA00022692"/>
    </source>
</evidence>
<feature type="transmembrane region" description="Helical" evidence="9">
    <location>
        <begin position="201"/>
        <end position="222"/>
    </location>
</feature>
<dbReference type="AlphaFoldDB" id="A0A081BTM5"/>
<evidence type="ECO:0000256" key="7">
    <source>
        <dbReference type="ARBA" id="ARBA00022989"/>
    </source>
</evidence>
<feature type="transmembrane region" description="Helical" evidence="9">
    <location>
        <begin position="292"/>
        <end position="311"/>
    </location>
</feature>
<comment type="subcellular location">
    <subcellularLocation>
        <location evidence="1 9">Cell membrane</location>
        <topology evidence="1 9">Multi-pass membrane protein</topology>
    </subcellularLocation>
</comment>
<keyword evidence="11" id="KW-1185">Reference proteome</keyword>
<dbReference type="GO" id="GO:0015420">
    <property type="term" value="F:ABC-type vitamin B12 transporter activity"/>
    <property type="evidence" value="ECO:0007669"/>
    <property type="project" value="UniProtKB-UniRule"/>
</dbReference>
<feature type="transmembrane region" description="Helical" evidence="9">
    <location>
        <begin position="80"/>
        <end position="99"/>
    </location>
</feature>
<protein>
    <recommendedName>
        <fullName evidence="9">Cobalamin biosynthesis protein CobD</fullName>
    </recommendedName>
</protein>
<keyword evidence="6 9" id="KW-0812">Transmembrane</keyword>